<comment type="caution">
    <text evidence="3">The sequence shown here is derived from an EMBL/GenBank/DDBJ whole genome shotgun (WGS) entry which is preliminary data.</text>
</comment>
<dbReference type="EMBL" id="JAKJLQ010000009">
    <property type="protein sequence ID" value="MDF6102086.1"/>
    <property type="molecule type" value="Genomic_DNA"/>
</dbReference>
<evidence type="ECO:0000313" key="4">
    <source>
        <dbReference type="Proteomes" id="UP001152308"/>
    </source>
</evidence>
<evidence type="ECO:0000313" key="3">
    <source>
        <dbReference type="EMBL" id="MDF6102086.1"/>
    </source>
</evidence>
<sequence length="246" mass="26259">MTRPLTPNPDWTLVMTGATRGLGLVAARSIVSTDRSCHLVVLARGGGPAGFVDGFGEGAGRVIAVDTDLADTAGTMRAAAEIRQMLDDATLPPLRGLAGNAGIQYLDDEHVTADGLEATFAVNVLANHLLIGELVRHLTRGSRITITVSDTHFGDLRHNLGMVPAPRWTSPARMSRPGAFGRSSPAAGRTAYSTSKLAAIHLVHEWARRLPDGVEIVSYRVTCPVRTWPGRRAHRSVSRTDGSCRV</sequence>
<comment type="similarity">
    <text evidence="1">Belongs to the short-chain dehydrogenases/reductases (SDR) family.</text>
</comment>
<dbReference type="RefSeq" id="WP_247451216.1">
    <property type="nucleotide sequence ID" value="NZ_CBDRND010000026.1"/>
</dbReference>
<keyword evidence="2" id="KW-0560">Oxidoreductase</keyword>
<proteinExistence type="inferred from homology"/>
<dbReference type="Gene3D" id="3.40.50.720">
    <property type="entry name" value="NAD(P)-binding Rossmann-like Domain"/>
    <property type="match status" value="1"/>
</dbReference>
<dbReference type="PRINTS" id="PR00081">
    <property type="entry name" value="GDHRDH"/>
</dbReference>
<dbReference type="PANTHER" id="PTHR24320">
    <property type="entry name" value="RETINOL DEHYDROGENASE"/>
    <property type="match status" value="1"/>
</dbReference>
<dbReference type="Proteomes" id="UP001152308">
    <property type="component" value="Unassembled WGS sequence"/>
</dbReference>
<reference evidence="3" key="1">
    <citation type="journal article" date="2022" name="Data Brief">
        <title>Draft genome sequence data of Gordonia hongkongensis strain EUFUS-Z928 isolated from the octocoral Eunicea fusca.</title>
        <authorList>
            <person name="Sanchez-Suarez J."/>
            <person name="Diaz L."/>
            <person name="Melo-Bolivar J."/>
            <person name="Villamil L."/>
        </authorList>
    </citation>
    <scope>NUCLEOTIDE SEQUENCE</scope>
    <source>
        <strain evidence="3">EUFUS-Z928</strain>
    </source>
</reference>
<evidence type="ECO:0000256" key="2">
    <source>
        <dbReference type="ARBA" id="ARBA00023002"/>
    </source>
</evidence>
<dbReference type="PANTHER" id="PTHR24320:SF148">
    <property type="entry name" value="NAD(P)-BINDING ROSSMANN-FOLD SUPERFAMILY PROTEIN"/>
    <property type="match status" value="1"/>
</dbReference>
<dbReference type="PROSITE" id="PS00061">
    <property type="entry name" value="ADH_SHORT"/>
    <property type="match status" value="1"/>
</dbReference>
<dbReference type="InterPro" id="IPR002347">
    <property type="entry name" value="SDR_fam"/>
</dbReference>
<evidence type="ECO:0000256" key="1">
    <source>
        <dbReference type="ARBA" id="ARBA00006484"/>
    </source>
</evidence>
<dbReference type="Pfam" id="PF00106">
    <property type="entry name" value="adh_short"/>
    <property type="match status" value="1"/>
</dbReference>
<gene>
    <name evidence="3" type="ORF">L2299_13560</name>
</gene>
<protein>
    <submittedName>
        <fullName evidence="3">SDR family NAD(P)-dependent oxidoreductase</fullName>
    </submittedName>
</protein>
<keyword evidence="4" id="KW-1185">Reference proteome</keyword>
<accession>A0ABT6BW81</accession>
<reference evidence="3" key="2">
    <citation type="submission" date="2022-01" db="EMBL/GenBank/DDBJ databases">
        <authorList>
            <person name="Sanchez-Suarez J."/>
            <person name="Villamil L."/>
            <person name="Diaz L.E."/>
        </authorList>
    </citation>
    <scope>NUCLEOTIDE SEQUENCE</scope>
    <source>
        <strain evidence="3">EUFUS-Z928</strain>
    </source>
</reference>
<name>A0ABT6BW81_9ACTN</name>
<organism evidence="3 4">
    <name type="scientific">Gordonia hongkongensis</name>
    <dbReference type="NCBI Taxonomy" id="1701090"/>
    <lineage>
        <taxon>Bacteria</taxon>
        <taxon>Bacillati</taxon>
        <taxon>Actinomycetota</taxon>
        <taxon>Actinomycetes</taxon>
        <taxon>Mycobacteriales</taxon>
        <taxon>Gordoniaceae</taxon>
        <taxon>Gordonia</taxon>
    </lineage>
</organism>
<dbReference type="InterPro" id="IPR036291">
    <property type="entry name" value="NAD(P)-bd_dom_sf"/>
</dbReference>
<dbReference type="InterPro" id="IPR020904">
    <property type="entry name" value="Sc_DH/Rdtase_CS"/>
</dbReference>
<dbReference type="SUPFAM" id="SSF51735">
    <property type="entry name" value="NAD(P)-binding Rossmann-fold domains"/>
    <property type="match status" value="1"/>
</dbReference>